<keyword evidence="8 11" id="KW-0503">Monooxygenase</keyword>
<dbReference type="InterPro" id="IPR036396">
    <property type="entry name" value="Cyt_P450_sf"/>
</dbReference>
<evidence type="ECO:0000256" key="11">
    <source>
        <dbReference type="RuleBase" id="RU000461"/>
    </source>
</evidence>
<dbReference type="InterPro" id="IPR017972">
    <property type="entry name" value="Cyt_P450_CS"/>
</dbReference>
<organism evidence="12 13">
    <name type="scientific">Paramormyrops kingsleyae</name>
    <dbReference type="NCBI Taxonomy" id="1676925"/>
    <lineage>
        <taxon>Eukaryota</taxon>
        <taxon>Metazoa</taxon>
        <taxon>Chordata</taxon>
        <taxon>Craniata</taxon>
        <taxon>Vertebrata</taxon>
        <taxon>Euteleostomi</taxon>
        <taxon>Actinopterygii</taxon>
        <taxon>Neopterygii</taxon>
        <taxon>Teleostei</taxon>
        <taxon>Osteoglossocephala</taxon>
        <taxon>Osteoglossomorpha</taxon>
        <taxon>Osteoglossiformes</taxon>
        <taxon>Mormyridae</taxon>
        <taxon>Paramormyrops</taxon>
    </lineage>
</organism>
<keyword evidence="13" id="KW-1185">Reference proteome</keyword>
<evidence type="ECO:0000256" key="7">
    <source>
        <dbReference type="ARBA" id="ARBA00023004"/>
    </source>
</evidence>
<dbReference type="PRINTS" id="PR00385">
    <property type="entry name" value="P450"/>
</dbReference>
<dbReference type="Proteomes" id="UP000261540">
    <property type="component" value="Unplaced"/>
</dbReference>
<reference evidence="12" key="1">
    <citation type="submission" date="2025-08" db="UniProtKB">
        <authorList>
            <consortium name="Ensembl"/>
        </authorList>
    </citation>
    <scope>IDENTIFICATION</scope>
</reference>
<keyword evidence="9" id="KW-0472">Membrane</keyword>
<accession>A0A3B3QP63</accession>
<dbReference type="GO" id="GO:0006805">
    <property type="term" value="P:xenobiotic metabolic process"/>
    <property type="evidence" value="ECO:0007669"/>
    <property type="project" value="TreeGrafter"/>
</dbReference>
<dbReference type="SUPFAM" id="SSF48264">
    <property type="entry name" value="Cytochrome P450"/>
    <property type="match status" value="1"/>
</dbReference>
<evidence type="ECO:0000256" key="4">
    <source>
        <dbReference type="ARBA" id="ARBA00022617"/>
    </source>
</evidence>
<dbReference type="GO" id="GO:0020037">
    <property type="term" value="F:heme binding"/>
    <property type="evidence" value="ECO:0007669"/>
    <property type="project" value="InterPro"/>
</dbReference>
<dbReference type="GO" id="GO:0006082">
    <property type="term" value="P:organic acid metabolic process"/>
    <property type="evidence" value="ECO:0007669"/>
    <property type="project" value="TreeGrafter"/>
</dbReference>
<dbReference type="GO" id="GO:0016712">
    <property type="term" value="F:oxidoreductase activity, acting on paired donors, with incorporation or reduction of molecular oxygen, reduced flavin or flavoprotein as one donor, and incorporation of one atom of oxygen"/>
    <property type="evidence" value="ECO:0007669"/>
    <property type="project" value="TreeGrafter"/>
</dbReference>
<reference evidence="12" key="2">
    <citation type="submission" date="2025-09" db="UniProtKB">
        <authorList>
            <consortium name="Ensembl"/>
        </authorList>
    </citation>
    <scope>IDENTIFICATION</scope>
</reference>
<dbReference type="FunFam" id="1.10.630.10:FF:000004">
    <property type="entry name" value="cytochrome P450 2D15 isoform X1"/>
    <property type="match status" value="1"/>
</dbReference>
<name>A0A3B3QP63_9TELE</name>
<dbReference type="GO" id="GO:0005737">
    <property type="term" value="C:cytoplasm"/>
    <property type="evidence" value="ECO:0007669"/>
    <property type="project" value="TreeGrafter"/>
</dbReference>
<evidence type="ECO:0000313" key="12">
    <source>
        <dbReference type="Ensembl" id="ENSPKIP00000007624.1"/>
    </source>
</evidence>
<evidence type="ECO:0000256" key="9">
    <source>
        <dbReference type="ARBA" id="ARBA00023136"/>
    </source>
</evidence>
<evidence type="ECO:0000256" key="10">
    <source>
        <dbReference type="PIRSR" id="PIRSR602401-1"/>
    </source>
</evidence>
<keyword evidence="5 10" id="KW-0479">Metal-binding</keyword>
<dbReference type="AlphaFoldDB" id="A0A3B3QP63"/>
<dbReference type="PRINTS" id="PR00463">
    <property type="entry name" value="EP450I"/>
</dbReference>
<dbReference type="Ensembl" id="ENSPKIT00000031687.1">
    <property type="protein sequence ID" value="ENSPKIP00000007624.1"/>
    <property type="gene ID" value="ENSPKIG00000023336.1"/>
</dbReference>
<dbReference type="PROSITE" id="PS00086">
    <property type="entry name" value="CYTOCHROME_P450"/>
    <property type="match status" value="1"/>
</dbReference>
<dbReference type="InterPro" id="IPR002401">
    <property type="entry name" value="Cyt_P450_E_grp-I"/>
</dbReference>
<comment type="subcellular location">
    <subcellularLocation>
        <location evidence="2">Membrane</location>
    </subcellularLocation>
</comment>
<dbReference type="GeneTree" id="ENSGT00940000163301"/>
<dbReference type="Pfam" id="PF00067">
    <property type="entry name" value="p450"/>
    <property type="match status" value="1"/>
</dbReference>
<keyword evidence="4 10" id="KW-0349">Heme</keyword>
<evidence type="ECO:0000256" key="8">
    <source>
        <dbReference type="ARBA" id="ARBA00023033"/>
    </source>
</evidence>
<evidence type="ECO:0000256" key="2">
    <source>
        <dbReference type="ARBA" id="ARBA00004370"/>
    </source>
</evidence>
<dbReference type="STRING" id="1676925.ENSPKIP00000007624"/>
<dbReference type="PANTHER" id="PTHR24300:SF327">
    <property type="entry name" value="CYTOCHROME P450 2F2-RELATED"/>
    <property type="match status" value="1"/>
</dbReference>
<dbReference type="InterPro" id="IPR050182">
    <property type="entry name" value="Cytochrome_P450_fam2"/>
</dbReference>
<proteinExistence type="inferred from homology"/>
<evidence type="ECO:0000256" key="1">
    <source>
        <dbReference type="ARBA" id="ARBA00001971"/>
    </source>
</evidence>
<evidence type="ECO:0000256" key="5">
    <source>
        <dbReference type="ARBA" id="ARBA00022723"/>
    </source>
</evidence>
<sequence>MVGTLLLLWIGFFLLFFLYRSQRPKNFPPGPRPIPLFGNLLQLTLDNPIEDLKKVELRAQYGKVFSLYLGGRPAVVLNGLQAMKEAMVTKSVDFAGRPQGLMVSHITEGKGVILADYGPSWREHRRFALMTLRNFGLGKKSMEERILDEISYVITCLDRSVGQSMSPQTLFHKAASNIICSIIFGIRYDHDDKYLQDIIRMFTGNAKIFNGPWAMIYDALPLVRSLPLPFQKAFQNTAVLKKMAADMIAQHKSTRDPGEPRDLIDCYLDEIEKRGDNGSPFCEDQLIIYILDIYIAGTDTTSNTMLFALLYLMTYPEVQARCQQEIDTVLGDKTIVSYEDRHEMPYIQATIHEAQRLSSMVPFSVFHSTTKDTQLMGYNIPKGTLIIQNLSTVLHEEGQWKFPHDFNPTNFLNEQGEFVKPEAFMPFSVGPRVCLGESLARMELFLFLVTLLRRYQFVWPEDAGVPDLSPVWGVTLSPKPYKLGVRLRGDKTG</sequence>
<evidence type="ECO:0000313" key="13">
    <source>
        <dbReference type="Proteomes" id="UP000261540"/>
    </source>
</evidence>
<dbReference type="GO" id="GO:0005506">
    <property type="term" value="F:iron ion binding"/>
    <property type="evidence" value="ECO:0007669"/>
    <property type="project" value="InterPro"/>
</dbReference>
<evidence type="ECO:0000256" key="3">
    <source>
        <dbReference type="ARBA" id="ARBA00010617"/>
    </source>
</evidence>
<dbReference type="InterPro" id="IPR001128">
    <property type="entry name" value="Cyt_P450"/>
</dbReference>
<keyword evidence="7 10" id="KW-0408">Iron</keyword>
<dbReference type="Gene3D" id="1.10.630.10">
    <property type="entry name" value="Cytochrome P450"/>
    <property type="match status" value="1"/>
</dbReference>
<evidence type="ECO:0000256" key="6">
    <source>
        <dbReference type="ARBA" id="ARBA00023002"/>
    </source>
</evidence>
<dbReference type="GO" id="GO:0016020">
    <property type="term" value="C:membrane"/>
    <property type="evidence" value="ECO:0007669"/>
    <property type="project" value="UniProtKB-SubCell"/>
</dbReference>
<feature type="binding site" description="axial binding residue" evidence="10">
    <location>
        <position position="434"/>
    </location>
    <ligand>
        <name>heme</name>
        <dbReference type="ChEBI" id="CHEBI:30413"/>
    </ligand>
    <ligandPart>
        <name>Fe</name>
        <dbReference type="ChEBI" id="CHEBI:18248"/>
    </ligandPart>
</feature>
<comment type="cofactor">
    <cofactor evidence="1 10">
        <name>heme</name>
        <dbReference type="ChEBI" id="CHEBI:30413"/>
    </cofactor>
</comment>
<dbReference type="PANTHER" id="PTHR24300">
    <property type="entry name" value="CYTOCHROME P450 508A4-RELATED"/>
    <property type="match status" value="1"/>
</dbReference>
<keyword evidence="6 11" id="KW-0560">Oxidoreductase</keyword>
<comment type="similarity">
    <text evidence="3 11">Belongs to the cytochrome P450 family.</text>
</comment>
<protein>
    <submittedName>
        <fullName evidence="12">Cytochrome P450, family 2, subfamily X, polypeptide 7</fullName>
    </submittedName>
</protein>